<dbReference type="Pfam" id="PF14417">
    <property type="entry name" value="MEDS"/>
    <property type="match status" value="1"/>
</dbReference>
<organism evidence="2 3">
    <name type="scientific">Fundidesulfovibrio magnetotacticus</name>
    <dbReference type="NCBI Taxonomy" id="2730080"/>
    <lineage>
        <taxon>Bacteria</taxon>
        <taxon>Pseudomonadati</taxon>
        <taxon>Thermodesulfobacteriota</taxon>
        <taxon>Desulfovibrionia</taxon>
        <taxon>Desulfovibrionales</taxon>
        <taxon>Desulfovibrionaceae</taxon>
        <taxon>Fundidesulfovibrio</taxon>
    </lineage>
</organism>
<evidence type="ECO:0000313" key="3">
    <source>
        <dbReference type="Proteomes" id="UP000494245"/>
    </source>
</evidence>
<dbReference type="EMBL" id="BLTE01000003">
    <property type="protein sequence ID" value="GFK93138.1"/>
    <property type="molecule type" value="Genomic_DNA"/>
</dbReference>
<dbReference type="RefSeq" id="WP_173081874.1">
    <property type="nucleotide sequence ID" value="NZ_BLTE01000003.1"/>
</dbReference>
<sequence length="206" mass="22869">MHESRTISLGFTGQRFPQGAHVCQIYGDDQERQDAILSFLLTGLQAGERSACFSEALKEDLAAEYLGRHGIDLDEARAGGMLLLSGTREVYFHEGRFEPERMVGLLEAFHDDAGVRGFSGARVIGEMLPEVQALPGGSRLIEYEAMVNQMLRRHPVTAVCQYDARAFDGATILEVLKVHPYMIVRGEVVGNPFFTPPEDFLRQTGH</sequence>
<dbReference type="Proteomes" id="UP000494245">
    <property type="component" value="Unassembled WGS sequence"/>
</dbReference>
<name>A0A6V8LS43_9BACT</name>
<protein>
    <recommendedName>
        <fullName evidence="1">MEDS domain-containing protein</fullName>
    </recommendedName>
</protein>
<reference evidence="2 3" key="1">
    <citation type="submission" date="2020-04" db="EMBL/GenBank/DDBJ databases">
        <authorList>
            <consortium name="Desulfovibrio sp. FSS-1 genome sequencing consortium"/>
            <person name="Shimoshige H."/>
            <person name="Kobayashi H."/>
            <person name="Maekawa T."/>
        </authorList>
    </citation>
    <scope>NUCLEOTIDE SEQUENCE [LARGE SCALE GENOMIC DNA]</scope>
    <source>
        <strain evidence="2 3">SIID29052-01</strain>
    </source>
</reference>
<evidence type="ECO:0000259" key="1">
    <source>
        <dbReference type="Pfam" id="PF14417"/>
    </source>
</evidence>
<accession>A0A6V8LS43</accession>
<dbReference type="AlphaFoldDB" id="A0A6V8LS43"/>
<dbReference type="InterPro" id="IPR025847">
    <property type="entry name" value="MEDS_domain"/>
</dbReference>
<gene>
    <name evidence="2" type="ORF">NNJEOMEG_00969</name>
</gene>
<feature type="domain" description="MEDS" evidence="1">
    <location>
        <begin position="21"/>
        <end position="180"/>
    </location>
</feature>
<keyword evidence="3" id="KW-1185">Reference proteome</keyword>
<comment type="caution">
    <text evidence="2">The sequence shown here is derived from an EMBL/GenBank/DDBJ whole genome shotgun (WGS) entry which is preliminary data.</text>
</comment>
<proteinExistence type="predicted"/>
<reference evidence="2 3" key="2">
    <citation type="submission" date="2020-05" db="EMBL/GenBank/DDBJ databases">
        <title>Draft genome sequence of Desulfovibrio sp. strainFSS-1.</title>
        <authorList>
            <person name="Shimoshige H."/>
            <person name="Kobayashi H."/>
            <person name="Maekawa T."/>
        </authorList>
    </citation>
    <scope>NUCLEOTIDE SEQUENCE [LARGE SCALE GENOMIC DNA]</scope>
    <source>
        <strain evidence="2 3">SIID29052-01</strain>
    </source>
</reference>
<evidence type="ECO:0000313" key="2">
    <source>
        <dbReference type="EMBL" id="GFK93138.1"/>
    </source>
</evidence>